<evidence type="ECO:0000313" key="2">
    <source>
        <dbReference type="Proteomes" id="UP000005408"/>
    </source>
</evidence>
<evidence type="ECO:0000313" key="1">
    <source>
        <dbReference type="EnsemblMetazoa" id="G16956.1:cds"/>
    </source>
</evidence>
<dbReference type="EnsemblMetazoa" id="G16956.1">
    <property type="protein sequence ID" value="G16956.1:cds"/>
    <property type="gene ID" value="G16956"/>
</dbReference>
<sequence length="158" mass="18210">MCSPPVKRKRVEISANVRNKICHYKIFHPRASVTEIRDFINKETSLELGLTTIRETLKNRNITTDARAPRTRHALHEDSCDTEEGSGEEVPVAIWEALTAVRTLIQFLKFHKRTAESEDRKWMSGVLVNLRKLRGALLEKLIPGPEQTRITDFFMNKV</sequence>
<name>A0A8W8J6P1_MAGGI</name>
<keyword evidence="2" id="KW-1185">Reference proteome</keyword>
<proteinExistence type="predicted"/>
<dbReference type="AlphaFoldDB" id="A0A8W8J6P1"/>
<organism evidence="1 2">
    <name type="scientific">Magallana gigas</name>
    <name type="common">Pacific oyster</name>
    <name type="synonym">Crassostrea gigas</name>
    <dbReference type="NCBI Taxonomy" id="29159"/>
    <lineage>
        <taxon>Eukaryota</taxon>
        <taxon>Metazoa</taxon>
        <taxon>Spiralia</taxon>
        <taxon>Lophotrochozoa</taxon>
        <taxon>Mollusca</taxon>
        <taxon>Bivalvia</taxon>
        <taxon>Autobranchia</taxon>
        <taxon>Pteriomorphia</taxon>
        <taxon>Ostreida</taxon>
        <taxon>Ostreoidea</taxon>
        <taxon>Ostreidae</taxon>
        <taxon>Magallana</taxon>
    </lineage>
</organism>
<protein>
    <submittedName>
        <fullName evidence="1">Uncharacterized protein</fullName>
    </submittedName>
</protein>
<dbReference type="Proteomes" id="UP000005408">
    <property type="component" value="Unassembled WGS sequence"/>
</dbReference>
<reference evidence="1" key="1">
    <citation type="submission" date="2022-08" db="UniProtKB">
        <authorList>
            <consortium name="EnsemblMetazoa"/>
        </authorList>
    </citation>
    <scope>IDENTIFICATION</scope>
    <source>
        <strain evidence="1">05x7-T-G4-1.051#20</strain>
    </source>
</reference>
<accession>A0A8W8J6P1</accession>